<dbReference type="eggNOG" id="ENOG502RP1A">
    <property type="taxonomic scope" value="Eukaryota"/>
</dbReference>
<name>E3QZ79_COLGM</name>
<dbReference type="Proteomes" id="UP000008782">
    <property type="component" value="Unassembled WGS sequence"/>
</dbReference>
<proteinExistence type="predicted"/>
<dbReference type="RefSeq" id="XP_008100187.1">
    <property type="nucleotide sequence ID" value="XM_008101996.1"/>
</dbReference>
<dbReference type="STRING" id="645133.E3QZ79"/>
<gene>
    <name evidence="1" type="ORF">GLRG_11331</name>
</gene>
<dbReference type="InterPro" id="IPR027417">
    <property type="entry name" value="P-loop_NTPase"/>
</dbReference>
<dbReference type="EMBL" id="GG697412">
    <property type="protein sequence ID" value="EFQ36167.1"/>
    <property type="molecule type" value="Genomic_DNA"/>
</dbReference>
<dbReference type="Gene3D" id="3.40.50.300">
    <property type="entry name" value="P-loop containing nucleotide triphosphate hydrolases"/>
    <property type="match status" value="1"/>
</dbReference>
<accession>E3QZ79</accession>
<evidence type="ECO:0000313" key="2">
    <source>
        <dbReference type="Proteomes" id="UP000008782"/>
    </source>
</evidence>
<evidence type="ECO:0000313" key="1">
    <source>
        <dbReference type="EMBL" id="EFQ36167.1"/>
    </source>
</evidence>
<dbReference type="OrthoDB" id="4811426at2759"/>
<dbReference type="AlphaFoldDB" id="E3QZ79"/>
<dbReference type="VEuPathDB" id="FungiDB:GLRG_11331"/>
<sequence length="227" mass="25247">MWGWPGSRVGGLWYTPLVSSSPVTANLSNTTLIYALLYGYYSSLKVSSLWEELKKADGALRKNLLQVDKLAAVQLLREFFCRTADGKFLSYLIIRYANTYTNLLGRDLDICYLNLVLNLPGLLQAVYDAKAADKPILTLATELSKAISLGSKVPAPRAYLYAFTKLNRSLKIKTKILISTYNLASTGLDDLKVANYLVYYSVNKHATKVSQASGRINRQGQPLTCFI</sequence>
<protein>
    <submittedName>
        <fullName evidence="1">Uncharacterized protein</fullName>
    </submittedName>
</protein>
<dbReference type="GeneID" id="24416695"/>
<dbReference type="HOGENOM" id="CLU_1219620_0_0_1"/>
<organism evidence="2">
    <name type="scientific">Colletotrichum graminicola (strain M1.001 / M2 / FGSC 10212)</name>
    <name type="common">Maize anthracnose fungus</name>
    <name type="synonym">Glomerella graminicola</name>
    <dbReference type="NCBI Taxonomy" id="645133"/>
    <lineage>
        <taxon>Eukaryota</taxon>
        <taxon>Fungi</taxon>
        <taxon>Dikarya</taxon>
        <taxon>Ascomycota</taxon>
        <taxon>Pezizomycotina</taxon>
        <taxon>Sordariomycetes</taxon>
        <taxon>Hypocreomycetidae</taxon>
        <taxon>Glomerellales</taxon>
        <taxon>Glomerellaceae</taxon>
        <taxon>Colletotrichum</taxon>
        <taxon>Colletotrichum graminicola species complex</taxon>
    </lineage>
</organism>
<reference evidence="2" key="1">
    <citation type="journal article" date="2012" name="Nat. Genet.">
        <title>Lifestyle transitions in plant pathogenic Colletotrichum fungi deciphered by genome and transcriptome analyses.</title>
        <authorList>
            <person name="O'Connell R.J."/>
            <person name="Thon M.R."/>
            <person name="Hacquard S."/>
            <person name="Amyotte S.G."/>
            <person name="Kleemann J."/>
            <person name="Torres M.F."/>
            <person name="Damm U."/>
            <person name="Buiate E.A."/>
            <person name="Epstein L."/>
            <person name="Alkan N."/>
            <person name="Altmueller J."/>
            <person name="Alvarado-Balderrama L."/>
            <person name="Bauser C.A."/>
            <person name="Becker C."/>
            <person name="Birren B.W."/>
            <person name="Chen Z."/>
            <person name="Choi J."/>
            <person name="Crouch J.A."/>
            <person name="Duvick J.P."/>
            <person name="Farman M.A."/>
            <person name="Gan P."/>
            <person name="Heiman D."/>
            <person name="Henrissat B."/>
            <person name="Howard R.J."/>
            <person name="Kabbage M."/>
            <person name="Koch C."/>
            <person name="Kracher B."/>
            <person name="Kubo Y."/>
            <person name="Law A.D."/>
            <person name="Lebrun M.-H."/>
            <person name="Lee Y.-H."/>
            <person name="Miyara I."/>
            <person name="Moore N."/>
            <person name="Neumann U."/>
            <person name="Nordstroem K."/>
            <person name="Panaccione D.G."/>
            <person name="Panstruga R."/>
            <person name="Place M."/>
            <person name="Proctor R.H."/>
            <person name="Prusky D."/>
            <person name="Rech G."/>
            <person name="Reinhardt R."/>
            <person name="Rollins J.A."/>
            <person name="Rounsley S."/>
            <person name="Schardl C.L."/>
            <person name="Schwartz D.C."/>
            <person name="Shenoy N."/>
            <person name="Shirasu K."/>
            <person name="Sikhakolli U.R."/>
            <person name="Stueber K."/>
            <person name="Sukno S.A."/>
            <person name="Sweigard J.A."/>
            <person name="Takano Y."/>
            <person name="Takahara H."/>
            <person name="Trail F."/>
            <person name="van der Does H.C."/>
            <person name="Voll L.M."/>
            <person name="Will I."/>
            <person name="Young S."/>
            <person name="Zeng Q."/>
            <person name="Zhang J."/>
            <person name="Zhou S."/>
            <person name="Dickman M.B."/>
            <person name="Schulze-Lefert P."/>
            <person name="Ver Loren van Themaat E."/>
            <person name="Ma L.-J."/>
            <person name="Vaillancourt L.J."/>
        </authorList>
    </citation>
    <scope>NUCLEOTIDE SEQUENCE [LARGE SCALE GENOMIC DNA]</scope>
    <source>
        <strain evidence="2">M1.001 / M2 / FGSC 10212</strain>
    </source>
</reference>
<keyword evidence="2" id="KW-1185">Reference proteome</keyword>